<feature type="domain" description="Secretin/TonB short N-terminal" evidence="5">
    <location>
        <begin position="55"/>
        <end position="104"/>
    </location>
</feature>
<name>A0ABY4ZWZ3_9CAUL</name>
<keyword evidence="2" id="KW-0813">Transport</keyword>
<organism evidence="6 7">
    <name type="scientific">Caulobacter segnis</name>
    <dbReference type="NCBI Taxonomy" id="88688"/>
    <lineage>
        <taxon>Bacteria</taxon>
        <taxon>Pseudomonadati</taxon>
        <taxon>Pseudomonadota</taxon>
        <taxon>Alphaproteobacteria</taxon>
        <taxon>Caulobacterales</taxon>
        <taxon>Caulobacteraceae</taxon>
        <taxon>Caulobacter</taxon>
    </lineage>
</organism>
<dbReference type="SMART" id="SM00965">
    <property type="entry name" value="STN"/>
    <property type="match status" value="1"/>
</dbReference>
<accession>A0ABY4ZWZ3</accession>
<evidence type="ECO:0000259" key="5">
    <source>
        <dbReference type="SMART" id="SM00965"/>
    </source>
</evidence>
<dbReference type="PANTHER" id="PTHR47234">
    <property type="match status" value="1"/>
</dbReference>
<dbReference type="Pfam" id="PF07660">
    <property type="entry name" value="STN"/>
    <property type="match status" value="1"/>
</dbReference>
<evidence type="ECO:0000256" key="3">
    <source>
        <dbReference type="ARBA" id="ARBA00023136"/>
    </source>
</evidence>
<reference evidence="6 7" key="1">
    <citation type="submission" date="2022-04" db="EMBL/GenBank/DDBJ databases">
        <title>Genome sequence of soybean root-associated Caulobacter segnis RL271.</title>
        <authorList>
            <person name="Longley R."/>
            <person name="Bonito G."/>
            <person name="Trigodet F."/>
            <person name="Crosson S."/>
            <person name="Fiebig A."/>
        </authorList>
    </citation>
    <scope>NUCLEOTIDE SEQUENCE [LARGE SCALE GENOMIC DNA]</scope>
    <source>
        <strain evidence="6 7">RL271</strain>
    </source>
</reference>
<dbReference type="InterPro" id="IPR011662">
    <property type="entry name" value="Secretin/TonB_short_N"/>
</dbReference>
<dbReference type="InterPro" id="IPR037066">
    <property type="entry name" value="Plug_dom_sf"/>
</dbReference>
<sequence>MRGNDRWAVVLLWGVALGAATPALAQRTRSVPIDTTGQSLTAALTDIAQRSGRELLMARPALKARPAPRLKGRYTLDQALPLLLAGSGLTYRRTTDGAYVVDAAPTLAPPAPDVPVALPELLVTARSQNSDIQRTENDIQAYKVWSSRDIQQSHSADINEFLRMMATGDTQIASALQDPSNTTASPRSEVNLRGMGSNQTLILVDGRRMPGLPPAGGATTMVAQTDVNGLPLAAIDRIEVLNATAGGVYGAGATAGAINIVLKRDYRGADVGVTYGITDRGDAPVRRLDGRIGFSPDEGRTNVMVAFGLLRGDGLDVGDRDYEVTARARRYRNDPAQASIENPVSGSVNIFSATGEPLTLDPAYGGASLGANSTFAPASYGGVASDRGAMLLANAGRVDTGLSPDVRGARRALLSRRTTASVIASIRHRFGASVEAYADVLAMRNQGRARVPQGGVGGVVGLDADAPGNPFQQSIYMTVPLPGLDPVGRNTAKTARASFGAIIDLPRDWKLNADYGVGRASIDADLVEQDLAGAYYDGVASGQIDPLGGQQAFLANVAKVTVPAHSTLAQSNRFKDISLRLAGPVLDLGGGPMTLSLAVEDRHEAVPSTTAHLSSGGFGSIDLMINGLVQSTRQYYGELRAPLTDRYAGPAGLRGLEFQLALRRETSRQGPPTNASPGGLINAVTEHSSQSSTLYTTGFKVFPVSWLMARASLSSGFVPPVAAQLGSTTIHYTSDPVAYAAATGRKVLLPAENQPVDPRRGGEPLGQLGVYDLRSGGAIGLRPEHARSFSAGLVVTPLNRLRVSIDYTQIKKRQEIFNFHNGDTTFFLQNEDQFPGRVRRAALTDADRARGYTAGVITAIDTTSFNIGRTFVEAVDLQGDYLIPTERLGDFRLRAAATWQPHLRRRTDPRSPALDYVDYADGPLSWRANGGLDWSKGGTTLGFNVYFYGGYRIFGRSDIAERIAQLTLWQGADRVPSQAYVDLFASRRITFGQALKDAEVRLGVQNLLDHRPPVIADRVGFGLDAFNYSTYGDPRRRRLELGLVARF</sequence>
<dbReference type="Gene3D" id="2.40.170.20">
    <property type="entry name" value="TonB-dependent receptor, beta-barrel domain"/>
    <property type="match status" value="1"/>
</dbReference>
<dbReference type="InterPro" id="IPR036942">
    <property type="entry name" value="Beta-barrel_TonB_sf"/>
</dbReference>
<dbReference type="InterPro" id="IPR012910">
    <property type="entry name" value="Plug_dom"/>
</dbReference>
<evidence type="ECO:0000313" key="6">
    <source>
        <dbReference type="EMBL" id="USQ97220.1"/>
    </source>
</evidence>
<comment type="subcellular location">
    <subcellularLocation>
        <location evidence="1">Cell outer membrane</location>
    </subcellularLocation>
</comment>
<dbReference type="PANTHER" id="PTHR47234:SF1">
    <property type="entry name" value="TONB-DEPENDENT RECEPTOR"/>
    <property type="match status" value="1"/>
</dbReference>
<evidence type="ECO:0000256" key="2">
    <source>
        <dbReference type="ARBA" id="ARBA00022448"/>
    </source>
</evidence>
<evidence type="ECO:0000256" key="4">
    <source>
        <dbReference type="ARBA" id="ARBA00023237"/>
    </source>
</evidence>
<keyword evidence="4" id="KW-0998">Cell outer membrane</keyword>
<evidence type="ECO:0000256" key="1">
    <source>
        <dbReference type="ARBA" id="ARBA00004442"/>
    </source>
</evidence>
<dbReference type="Gene3D" id="3.55.50.30">
    <property type="match status" value="1"/>
</dbReference>
<evidence type="ECO:0000313" key="7">
    <source>
        <dbReference type="Proteomes" id="UP001057520"/>
    </source>
</evidence>
<dbReference type="Pfam" id="PF07715">
    <property type="entry name" value="Plug"/>
    <property type="match status" value="1"/>
</dbReference>
<gene>
    <name evidence="6" type="ORF">MZV50_06675</name>
</gene>
<dbReference type="Proteomes" id="UP001057520">
    <property type="component" value="Chromosome"/>
</dbReference>
<dbReference type="SUPFAM" id="SSF56935">
    <property type="entry name" value="Porins"/>
    <property type="match status" value="1"/>
</dbReference>
<dbReference type="Gene3D" id="2.170.130.10">
    <property type="entry name" value="TonB-dependent receptor, plug domain"/>
    <property type="match status" value="1"/>
</dbReference>
<proteinExistence type="predicted"/>
<protein>
    <submittedName>
        <fullName evidence="6">TonB-dependent receptor</fullName>
    </submittedName>
</protein>
<keyword evidence="7" id="KW-1185">Reference proteome</keyword>
<keyword evidence="3" id="KW-0472">Membrane</keyword>
<keyword evidence="6" id="KW-0675">Receptor</keyword>
<dbReference type="EMBL" id="CP096040">
    <property type="protein sequence ID" value="USQ97220.1"/>
    <property type="molecule type" value="Genomic_DNA"/>
</dbReference>